<feature type="domain" description="PRC-barrel" evidence="1">
    <location>
        <begin position="4"/>
        <end position="78"/>
    </location>
</feature>
<keyword evidence="3" id="KW-1185">Reference proteome</keyword>
<dbReference type="PANTHER" id="PTHR40061:SF1">
    <property type="entry name" value="SPORULATION PROTEIN YLMC-RELATED"/>
    <property type="match status" value="1"/>
</dbReference>
<evidence type="ECO:0000313" key="3">
    <source>
        <dbReference type="Proteomes" id="UP000515960"/>
    </source>
</evidence>
<sequence length="94" mass="11053">MQCRIRDLRCKEVINICDGCRLGCVADVDVKVPEGQVVAIVVYGPCRFFGLFGRGEEYYIPWDCIQRIGDDIILIDKPFQRRDPAMERKRRRRF</sequence>
<gene>
    <name evidence="2" type="ORF">H8790_06410</name>
</gene>
<dbReference type="Proteomes" id="UP000515960">
    <property type="component" value="Chromosome"/>
</dbReference>
<dbReference type="InterPro" id="IPR027275">
    <property type="entry name" value="PRC-brl_dom"/>
</dbReference>
<organism evidence="2 3">
    <name type="scientific">Oscillibacter hominis</name>
    <dbReference type="NCBI Taxonomy" id="2763056"/>
    <lineage>
        <taxon>Bacteria</taxon>
        <taxon>Bacillati</taxon>
        <taxon>Bacillota</taxon>
        <taxon>Clostridia</taxon>
        <taxon>Eubacteriales</taxon>
        <taxon>Oscillospiraceae</taxon>
        <taxon>Oscillibacter</taxon>
    </lineage>
</organism>
<dbReference type="NCBIfam" id="TIGR02888">
    <property type="entry name" value="spore_YlmC_YmxH"/>
    <property type="match status" value="1"/>
</dbReference>
<evidence type="ECO:0000259" key="1">
    <source>
        <dbReference type="Pfam" id="PF05239"/>
    </source>
</evidence>
<dbReference type="Pfam" id="PF05239">
    <property type="entry name" value="PRC"/>
    <property type="match status" value="1"/>
</dbReference>
<dbReference type="EMBL" id="CP060490">
    <property type="protein sequence ID" value="QNL45628.1"/>
    <property type="molecule type" value="Genomic_DNA"/>
</dbReference>
<name>A0A7G9B7U7_9FIRM</name>
<dbReference type="InterPro" id="IPR014238">
    <property type="entry name" value="Spore_YlmC/YmxH"/>
</dbReference>
<dbReference type="AlphaFoldDB" id="A0A7G9B7U7"/>
<evidence type="ECO:0000313" key="2">
    <source>
        <dbReference type="EMBL" id="QNL45628.1"/>
    </source>
</evidence>
<reference evidence="2 3" key="1">
    <citation type="submission" date="2020-08" db="EMBL/GenBank/DDBJ databases">
        <authorList>
            <person name="Liu C."/>
            <person name="Sun Q."/>
        </authorList>
    </citation>
    <scope>NUCLEOTIDE SEQUENCE [LARGE SCALE GENOMIC DNA]</scope>
    <source>
        <strain evidence="2 3">NSJ-62</strain>
    </source>
</reference>
<dbReference type="Gene3D" id="2.30.30.240">
    <property type="entry name" value="PRC-barrel domain"/>
    <property type="match status" value="1"/>
</dbReference>
<dbReference type="SUPFAM" id="SSF50346">
    <property type="entry name" value="PRC-barrel domain"/>
    <property type="match status" value="1"/>
</dbReference>
<dbReference type="PANTHER" id="PTHR40061">
    <property type="entry name" value="SPORULATION PROTEIN YLMC-RELATED"/>
    <property type="match status" value="1"/>
</dbReference>
<dbReference type="InterPro" id="IPR011033">
    <property type="entry name" value="PRC_barrel-like_sf"/>
</dbReference>
<dbReference type="KEGG" id="ohi:H8790_06410"/>
<accession>A0A7G9B7U7</accession>
<protein>
    <submittedName>
        <fullName evidence="2">YlmC/YmxH family sporulation protein</fullName>
    </submittedName>
</protein>
<proteinExistence type="predicted"/>